<sequence length="80" mass="9002">MPSAVIYRMILPEHECPYGRRAKELLDDNNFEVEEHILASRDEVEAFKAEHGVSTTPLIWVDGTLIGGCSDLEKFMTAHA</sequence>
<dbReference type="Proteomes" id="UP001526246">
    <property type="component" value="Unassembled WGS sequence"/>
</dbReference>
<dbReference type="InterPro" id="IPR036249">
    <property type="entry name" value="Thioredoxin-like_sf"/>
</dbReference>
<dbReference type="Pfam" id="PF00462">
    <property type="entry name" value="Glutaredoxin"/>
    <property type="match status" value="1"/>
</dbReference>
<dbReference type="PROSITE" id="PS51354">
    <property type="entry name" value="GLUTAREDOXIN_2"/>
    <property type="match status" value="1"/>
</dbReference>
<dbReference type="PRINTS" id="PR00160">
    <property type="entry name" value="GLUTAREDOXIN"/>
</dbReference>
<accession>A0ABT3JIF2</accession>
<comment type="caution">
    <text evidence="2">The sequence shown here is derived from an EMBL/GenBank/DDBJ whole genome shotgun (WGS) entry which is preliminary data.</text>
</comment>
<dbReference type="RefSeq" id="WP_264883440.1">
    <property type="nucleotide sequence ID" value="NZ_JAPDOB010000002.1"/>
</dbReference>
<evidence type="ECO:0000313" key="3">
    <source>
        <dbReference type="Proteomes" id="UP001526246"/>
    </source>
</evidence>
<protein>
    <submittedName>
        <fullName evidence="2">Glutaredoxin</fullName>
    </submittedName>
</protein>
<organism evidence="2 3">
    <name type="scientific">Sphingomonas arvum</name>
    <dbReference type="NCBI Taxonomy" id="2992113"/>
    <lineage>
        <taxon>Bacteria</taxon>
        <taxon>Pseudomonadati</taxon>
        <taxon>Pseudomonadota</taxon>
        <taxon>Alphaproteobacteria</taxon>
        <taxon>Sphingomonadales</taxon>
        <taxon>Sphingomonadaceae</taxon>
        <taxon>Sphingomonas</taxon>
    </lineage>
</organism>
<proteinExistence type="predicted"/>
<dbReference type="SUPFAM" id="SSF52833">
    <property type="entry name" value="Thioredoxin-like"/>
    <property type="match status" value="1"/>
</dbReference>
<gene>
    <name evidence="2" type="ORF">OMW55_12110</name>
</gene>
<evidence type="ECO:0000259" key="1">
    <source>
        <dbReference type="Pfam" id="PF00462"/>
    </source>
</evidence>
<feature type="domain" description="Glutaredoxin" evidence="1">
    <location>
        <begin position="5"/>
        <end position="66"/>
    </location>
</feature>
<dbReference type="Gene3D" id="3.40.30.10">
    <property type="entry name" value="Glutaredoxin"/>
    <property type="match status" value="1"/>
</dbReference>
<name>A0ABT3JIF2_9SPHN</name>
<keyword evidence="3" id="KW-1185">Reference proteome</keyword>
<dbReference type="EMBL" id="JAPDOB010000002">
    <property type="protein sequence ID" value="MCW3798551.1"/>
    <property type="molecule type" value="Genomic_DNA"/>
</dbReference>
<evidence type="ECO:0000313" key="2">
    <source>
        <dbReference type="EMBL" id="MCW3798551.1"/>
    </source>
</evidence>
<reference evidence="2 3" key="1">
    <citation type="submission" date="2022-10" db="EMBL/GenBank/DDBJ databases">
        <title>Sphingomonas sp.</title>
        <authorList>
            <person name="Jin C."/>
        </authorList>
    </citation>
    <scope>NUCLEOTIDE SEQUENCE [LARGE SCALE GENOMIC DNA]</scope>
    <source>
        <strain evidence="2 3">BN140010</strain>
    </source>
</reference>
<dbReference type="InterPro" id="IPR002109">
    <property type="entry name" value="Glutaredoxin"/>
</dbReference>
<dbReference type="InterPro" id="IPR014025">
    <property type="entry name" value="Glutaredoxin_subgr"/>
</dbReference>